<dbReference type="Pfam" id="PF00586">
    <property type="entry name" value="AIRS"/>
    <property type="match status" value="1"/>
</dbReference>
<dbReference type="Gene3D" id="3.30.1330.10">
    <property type="entry name" value="PurM-like, N-terminal domain"/>
    <property type="match status" value="1"/>
</dbReference>
<keyword evidence="3" id="KW-1185">Reference proteome</keyword>
<dbReference type="STRING" id="1120920.SAMN03080599_01413"/>
<feature type="domain" description="PurM-like N-terminal" evidence="1">
    <location>
        <begin position="13"/>
        <end position="95"/>
    </location>
</feature>
<organism evidence="2 3">
    <name type="scientific">Acidaminobacter hydrogenoformans DSM 2784</name>
    <dbReference type="NCBI Taxonomy" id="1120920"/>
    <lineage>
        <taxon>Bacteria</taxon>
        <taxon>Bacillati</taxon>
        <taxon>Bacillota</taxon>
        <taxon>Clostridia</taxon>
        <taxon>Peptostreptococcales</taxon>
        <taxon>Acidaminobacteraceae</taxon>
        <taxon>Acidaminobacter</taxon>
    </lineage>
</organism>
<evidence type="ECO:0000313" key="2">
    <source>
        <dbReference type="EMBL" id="SCZ78745.1"/>
    </source>
</evidence>
<gene>
    <name evidence="2" type="ORF">SAMN03080599_01413</name>
</gene>
<dbReference type="EMBL" id="FMWL01000005">
    <property type="protein sequence ID" value="SCZ78745.1"/>
    <property type="molecule type" value="Genomic_DNA"/>
</dbReference>
<dbReference type="InterPro" id="IPR036921">
    <property type="entry name" value="PurM-like_N_sf"/>
</dbReference>
<name>A0A1G5RX83_9FIRM</name>
<dbReference type="Proteomes" id="UP000199208">
    <property type="component" value="Unassembled WGS sequence"/>
</dbReference>
<protein>
    <submittedName>
        <fullName evidence="2">Alpha-ribazole kinase</fullName>
    </submittedName>
</protein>
<keyword evidence="2" id="KW-0808">Transferase</keyword>
<reference evidence="2 3" key="1">
    <citation type="submission" date="2016-10" db="EMBL/GenBank/DDBJ databases">
        <authorList>
            <person name="de Groot N.N."/>
        </authorList>
    </citation>
    <scope>NUCLEOTIDE SEQUENCE [LARGE SCALE GENOMIC DNA]</scope>
    <source>
        <strain evidence="2 3">DSM 2784</strain>
    </source>
</reference>
<keyword evidence="2" id="KW-0418">Kinase</keyword>
<evidence type="ECO:0000259" key="1">
    <source>
        <dbReference type="Pfam" id="PF00586"/>
    </source>
</evidence>
<evidence type="ECO:0000313" key="3">
    <source>
        <dbReference type="Proteomes" id="UP000199208"/>
    </source>
</evidence>
<dbReference type="AlphaFoldDB" id="A0A1G5RX83"/>
<dbReference type="InterPro" id="IPR016188">
    <property type="entry name" value="PurM-like_N"/>
</dbReference>
<sequence>MNSKYRDLDLIPLDGDQFLAIACDSCGGIGSKPLDTVHAPAQTVARLTARVVLMEILSAGAVPIALTAAICSEPDPTGEALLEGIREARAEAGYPDLPLTISTEKNIPTQQTGLGMTAVGRLRKEIFESRKSKIGCPVYAAGFPKVGQELADDQSQIADFTTLRQLLNEPEVLEIWPVGSRGILAEGHDLAATAGGRLKLDPDCASALDLHKSAGTCTTLIFTMRPGKIDPTLPALNAPCSRIGMIDPI</sequence>
<dbReference type="GO" id="GO:0016301">
    <property type="term" value="F:kinase activity"/>
    <property type="evidence" value="ECO:0007669"/>
    <property type="project" value="UniProtKB-KW"/>
</dbReference>
<dbReference type="RefSeq" id="WP_092590193.1">
    <property type="nucleotide sequence ID" value="NZ_FMWL01000005.1"/>
</dbReference>
<dbReference type="OrthoDB" id="9805740at2"/>
<proteinExistence type="predicted"/>
<accession>A0A1G5RX83</accession>